<name>A0A5B7B905_DAVIN</name>
<dbReference type="GO" id="GO:0032299">
    <property type="term" value="C:ribonuclease H2 complex"/>
    <property type="evidence" value="ECO:0007669"/>
    <property type="project" value="InterPro"/>
</dbReference>
<dbReference type="InterPro" id="IPR013924">
    <property type="entry name" value="RNase_H2_suC"/>
</dbReference>
<dbReference type="GO" id="GO:0006401">
    <property type="term" value="P:RNA catabolic process"/>
    <property type="evidence" value="ECO:0007669"/>
    <property type="project" value="InterPro"/>
</dbReference>
<reference evidence="2" key="1">
    <citation type="submission" date="2019-08" db="EMBL/GenBank/DDBJ databases">
        <title>Reference gene set and small RNA set construction with multiple tissues from Davidia involucrata Baill.</title>
        <authorList>
            <person name="Yang H."/>
            <person name="Zhou C."/>
            <person name="Li G."/>
            <person name="Wang J."/>
            <person name="Gao P."/>
            <person name="Wang M."/>
            <person name="Wang R."/>
            <person name="Zhao Y."/>
        </authorList>
    </citation>
    <scope>NUCLEOTIDE SEQUENCE</scope>
    <source>
        <tissue evidence="2">Mixed with DoveR01_LX</tissue>
    </source>
</reference>
<dbReference type="EMBL" id="GHES01034753">
    <property type="protein sequence ID" value="MPA65312.1"/>
    <property type="molecule type" value="Transcribed_RNA"/>
</dbReference>
<dbReference type="PANTHER" id="PTHR47204:SF1">
    <property type="entry name" value="RIBONUCLEASE H2 SUBUNIT C"/>
    <property type="match status" value="1"/>
</dbReference>
<dbReference type="Gene3D" id="2.40.128.680">
    <property type="match status" value="1"/>
</dbReference>
<dbReference type="CDD" id="cd09271">
    <property type="entry name" value="RNase_H2-C"/>
    <property type="match status" value="1"/>
</dbReference>
<evidence type="ECO:0000256" key="1">
    <source>
        <dbReference type="SAM" id="MobiDB-lite"/>
    </source>
</evidence>
<dbReference type="AlphaFoldDB" id="A0A5B7B905"/>
<dbReference type="Pfam" id="PF08615">
    <property type="entry name" value="RNase_H2_suC"/>
    <property type="match status" value="1"/>
</dbReference>
<protein>
    <submittedName>
        <fullName evidence="2">Uncharacterized protein</fullName>
    </submittedName>
</protein>
<organism evidence="2">
    <name type="scientific">Davidia involucrata</name>
    <name type="common">Dove tree</name>
    <dbReference type="NCBI Taxonomy" id="16924"/>
    <lineage>
        <taxon>Eukaryota</taxon>
        <taxon>Viridiplantae</taxon>
        <taxon>Streptophyta</taxon>
        <taxon>Embryophyta</taxon>
        <taxon>Tracheophyta</taxon>
        <taxon>Spermatophyta</taxon>
        <taxon>Magnoliopsida</taxon>
        <taxon>eudicotyledons</taxon>
        <taxon>Gunneridae</taxon>
        <taxon>Pentapetalae</taxon>
        <taxon>asterids</taxon>
        <taxon>Cornales</taxon>
        <taxon>Nyssaceae</taxon>
        <taxon>Davidia</taxon>
    </lineage>
</organism>
<feature type="region of interest" description="Disordered" evidence="1">
    <location>
        <begin position="42"/>
        <end position="81"/>
    </location>
</feature>
<dbReference type="PANTHER" id="PTHR47204">
    <property type="entry name" value="OS02G0168900 PROTEIN"/>
    <property type="match status" value="1"/>
</dbReference>
<feature type="compositionally biased region" description="Basic and acidic residues" evidence="1">
    <location>
        <begin position="56"/>
        <end position="78"/>
    </location>
</feature>
<gene>
    <name evidence="2" type="ORF">Din_034753</name>
</gene>
<sequence length="237" mass="26441">MNRFPDILGSIINDIMEGDSDSDSDDDLDMFFAATRKKEVSQTRIKRHRGSVSGQERGKSRVQDRLKSVKSMDGDKSSEIGTVGSINLSSRESTVDLTGQIHQLPCRIKYDGPCSVSHYFKPKPTGIEVDGLEVEEACFRGRKLQGTTIPLPEGYSGFVLGKKSPDKRKASDMPEESSNWEMNGKFQSVTFWNHDSLPSQDDAFLRSFHWLAVAKALHQPVTAEDLESVSITQEPKK</sequence>
<proteinExistence type="predicted"/>
<evidence type="ECO:0000313" key="2">
    <source>
        <dbReference type="EMBL" id="MPA65312.1"/>
    </source>
</evidence>
<accession>A0A5B7B905</accession>